<name>A0ACC0UK53_9AGAM</name>
<proteinExistence type="predicted"/>
<gene>
    <name evidence="1" type="ORF">F5148DRAFT_974774</name>
</gene>
<dbReference type="EMBL" id="JAGFNK010000018">
    <property type="protein sequence ID" value="KAI9511695.1"/>
    <property type="molecule type" value="Genomic_DNA"/>
</dbReference>
<protein>
    <submittedName>
        <fullName evidence="1">Uncharacterized protein</fullName>
    </submittedName>
</protein>
<sequence length="302" mass="35622">MTEEKGTVVSTRRSNYPVRSVCFSATWWLRFQHINQPLATISQKIAYLGIKEHQPPIPHLSTTKNLQTARLAIADFNDALETDNTIWMGIRKKSIRTHIQQFLYKSMHSTHRIGPQWRHIPNYEDRKFCSTCNIPKSMDHILIYCEATPCNTIWSLAKETWPHAPHLWRDINLGTILGCGCLTFPNQDIEQHHDQNRHRRIPKGATRLLQILISEAAHLIWVIRCERVIQDHTHQESETHTRWFHAINTRLTNDKIIATLIKQDKRAFKLVRDTWEPVLRKTMDLPNDWIFNREVLVGRRLW</sequence>
<comment type="caution">
    <text evidence="1">The sequence shown here is derived from an EMBL/GenBank/DDBJ whole genome shotgun (WGS) entry which is preliminary data.</text>
</comment>
<accession>A0ACC0UK53</accession>
<keyword evidence="2" id="KW-1185">Reference proteome</keyword>
<evidence type="ECO:0000313" key="2">
    <source>
        <dbReference type="Proteomes" id="UP001207468"/>
    </source>
</evidence>
<dbReference type="Proteomes" id="UP001207468">
    <property type="component" value="Unassembled WGS sequence"/>
</dbReference>
<evidence type="ECO:0000313" key="1">
    <source>
        <dbReference type="EMBL" id="KAI9511695.1"/>
    </source>
</evidence>
<reference evidence="1" key="1">
    <citation type="submission" date="2021-03" db="EMBL/GenBank/DDBJ databases">
        <title>Evolutionary priming and transition to the ectomycorrhizal habit in an iconic lineage of mushroom-forming fungi: is preadaptation a requirement?</title>
        <authorList>
            <consortium name="DOE Joint Genome Institute"/>
            <person name="Looney B.P."/>
            <person name="Miyauchi S."/>
            <person name="Morin E."/>
            <person name="Drula E."/>
            <person name="Courty P.E."/>
            <person name="Chicoki N."/>
            <person name="Fauchery L."/>
            <person name="Kohler A."/>
            <person name="Kuo A."/>
            <person name="LaButti K."/>
            <person name="Pangilinan J."/>
            <person name="Lipzen A."/>
            <person name="Riley R."/>
            <person name="Andreopoulos W."/>
            <person name="He G."/>
            <person name="Johnson J."/>
            <person name="Barry K.W."/>
            <person name="Grigoriev I.V."/>
            <person name="Nagy L."/>
            <person name="Hibbett D."/>
            <person name="Henrissat B."/>
            <person name="Matheny P.B."/>
            <person name="Labbe J."/>
            <person name="Martin A.F."/>
        </authorList>
    </citation>
    <scope>NUCLEOTIDE SEQUENCE</scope>
    <source>
        <strain evidence="1">BPL698</strain>
    </source>
</reference>
<organism evidence="1 2">
    <name type="scientific">Russula earlei</name>
    <dbReference type="NCBI Taxonomy" id="71964"/>
    <lineage>
        <taxon>Eukaryota</taxon>
        <taxon>Fungi</taxon>
        <taxon>Dikarya</taxon>
        <taxon>Basidiomycota</taxon>
        <taxon>Agaricomycotina</taxon>
        <taxon>Agaricomycetes</taxon>
        <taxon>Russulales</taxon>
        <taxon>Russulaceae</taxon>
        <taxon>Russula</taxon>
    </lineage>
</organism>